<feature type="domain" description="DDHD" evidence="2">
    <location>
        <begin position="166"/>
        <end position="242"/>
    </location>
</feature>
<dbReference type="EMBL" id="AFNH02000294">
    <property type="protein sequence ID" value="EZG78306.1"/>
    <property type="molecule type" value="Genomic_DNA"/>
</dbReference>
<dbReference type="Pfam" id="PF02862">
    <property type="entry name" value="DDHD"/>
    <property type="match status" value="1"/>
</dbReference>
<dbReference type="InterPro" id="IPR058055">
    <property type="entry name" value="PA-PLA1"/>
</dbReference>
<dbReference type="InterPro" id="IPR029058">
    <property type="entry name" value="AB_hydrolase_fold"/>
</dbReference>
<feature type="compositionally biased region" description="Basic and acidic residues" evidence="1">
    <location>
        <begin position="1"/>
        <end position="29"/>
    </location>
</feature>
<dbReference type="PANTHER" id="PTHR23509">
    <property type="entry name" value="PA-PL1 PHOSPHOLIPASE FAMILY"/>
    <property type="match status" value="1"/>
</dbReference>
<evidence type="ECO:0000313" key="3">
    <source>
        <dbReference type="EMBL" id="EZG78306.1"/>
    </source>
</evidence>
<dbReference type="VEuPathDB" id="CryptoDB:GNI_038160"/>
<proteinExistence type="predicted"/>
<dbReference type="AlphaFoldDB" id="A0A023BAM5"/>
<keyword evidence="4" id="KW-1185">Reference proteome</keyword>
<comment type="caution">
    <text evidence="3">The sequence shown here is derived from an EMBL/GenBank/DDBJ whole genome shotgun (WGS) entry which is preliminary data.</text>
</comment>
<dbReference type="GO" id="GO:0005737">
    <property type="term" value="C:cytoplasm"/>
    <property type="evidence" value="ECO:0007669"/>
    <property type="project" value="TreeGrafter"/>
</dbReference>
<dbReference type="InterPro" id="IPR004177">
    <property type="entry name" value="DDHD_dom"/>
</dbReference>
<dbReference type="eggNOG" id="KOG2308">
    <property type="taxonomic scope" value="Eukaryota"/>
</dbReference>
<dbReference type="SUPFAM" id="SSF53474">
    <property type="entry name" value="alpha/beta-Hydrolases"/>
    <property type="match status" value="1"/>
</dbReference>
<dbReference type="GO" id="GO:0004620">
    <property type="term" value="F:phospholipase activity"/>
    <property type="evidence" value="ECO:0007669"/>
    <property type="project" value="TreeGrafter"/>
</dbReference>
<dbReference type="RefSeq" id="XP_011129344.1">
    <property type="nucleotide sequence ID" value="XM_011131042.1"/>
</dbReference>
<evidence type="ECO:0000256" key="1">
    <source>
        <dbReference type="SAM" id="MobiDB-lite"/>
    </source>
</evidence>
<reference evidence="3" key="1">
    <citation type="submission" date="2013-12" db="EMBL/GenBank/DDBJ databases">
        <authorList>
            <person name="Omoto C.K."/>
            <person name="Sibley D."/>
            <person name="Venepally P."/>
            <person name="Hadjithomas M."/>
            <person name="Karamycheva S."/>
            <person name="Brunk B."/>
            <person name="Roos D."/>
            <person name="Caler E."/>
            <person name="Lorenzi H."/>
        </authorList>
    </citation>
    <scope>NUCLEOTIDE SEQUENCE</scope>
</reference>
<evidence type="ECO:0000313" key="4">
    <source>
        <dbReference type="Proteomes" id="UP000019763"/>
    </source>
</evidence>
<feature type="region of interest" description="Disordered" evidence="1">
    <location>
        <begin position="1"/>
        <end position="38"/>
    </location>
</feature>
<protein>
    <submittedName>
        <fullName evidence="3">DDHD domain protein</fullName>
    </submittedName>
</protein>
<dbReference type="Proteomes" id="UP000019763">
    <property type="component" value="Unassembled WGS sequence"/>
</dbReference>
<name>A0A023BAM5_GRENI</name>
<dbReference type="GeneID" id="22911466"/>
<organism evidence="3 4">
    <name type="scientific">Gregarina niphandrodes</name>
    <name type="common">Septate eugregarine</name>
    <dbReference type="NCBI Taxonomy" id="110365"/>
    <lineage>
        <taxon>Eukaryota</taxon>
        <taxon>Sar</taxon>
        <taxon>Alveolata</taxon>
        <taxon>Apicomplexa</taxon>
        <taxon>Conoidasida</taxon>
        <taxon>Gregarinasina</taxon>
        <taxon>Eugregarinorida</taxon>
        <taxon>Gregarinidae</taxon>
        <taxon>Gregarina</taxon>
    </lineage>
</organism>
<dbReference type="PROSITE" id="PS51043">
    <property type="entry name" value="DDHD"/>
    <property type="match status" value="1"/>
</dbReference>
<gene>
    <name evidence="3" type="ORF">GNI_038160</name>
</gene>
<accession>A0A023BAM5</accession>
<dbReference type="GO" id="GO:0046872">
    <property type="term" value="F:metal ion binding"/>
    <property type="evidence" value="ECO:0007669"/>
    <property type="project" value="InterPro"/>
</dbReference>
<evidence type="ECO:0000259" key="2">
    <source>
        <dbReference type="PROSITE" id="PS51043"/>
    </source>
</evidence>
<sequence length="242" mass="27808">MGKKEDPRKKDDKRKKEDKGKKGIQESERSGFFGRRGRRASEMKLEPEDVREFKELQKRHGLRVYFSNTVVDVMFYLTPRYGGYMATQVGRLLNQRVRDLRTSACGRFRHSEIVLVGHSLGSVLLYELLSGRPLRAQLWDSVDADDVSLFPDQTLPAKPDCAGATLDFDVNHVFLWGSPLSSFLVLKNDKSLTPAGPLSLGRHRHTRIYNIFHRSDPIATRIEPVFYRDKDYIPPAIRLPSY</sequence>
<dbReference type="OrthoDB" id="69269at2759"/>
<dbReference type="PANTHER" id="PTHR23509:SF10">
    <property type="entry name" value="LD21067P"/>
    <property type="match status" value="1"/>
</dbReference>